<dbReference type="Gene3D" id="3.30.470.20">
    <property type="entry name" value="ATP-grasp fold, B domain"/>
    <property type="match status" value="1"/>
</dbReference>
<dbReference type="NCBIfam" id="NF002378">
    <property type="entry name" value="PRK01372.1"/>
    <property type="match status" value="1"/>
</dbReference>
<dbReference type="Pfam" id="PF01820">
    <property type="entry name" value="Dala_Dala_lig_N"/>
    <property type="match status" value="1"/>
</dbReference>
<dbReference type="EMBL" id="JAVREH010000001">
    <property type="protein sequence ID" value="MDT0259902.1"/>
    <property type="molecule type" value="Genomic_DNA"/>
</dbReference>
<comment type="subcellular location">
    <subcellularLocation>
        <location evidence="13">Cytoplasm</location>
    </subcellularLocation>
</comment>
<dbReference type="RefSeq" id="WP_311421062.1">
    <property type="nucleotide sequence ID" value="NZ_JAVREH010000001.1"/>
</dbReference>
<keyword evidence="13" id="KW-0963">Cytoplasm</keyword>
<dbReference type="InterPro" id="IPR016185">
    <property type="entry name" value="PreATP-grasp_dom_sf"/>
</dbReference>
<dbReference type="InterPro" id="IPR011761">
    <property type="entry name" value="ATP-grasp"/>
</dbReference>
<evidence type="ECO:0000256" key="11">
    <source>
        <dbReference type="ARBA" id="ARBA00023211"/>
    </source>
</evidence>
<accession>A0ABU2J4J4</accession>
<dbReference type="InterPro" id="IPR011095">
    <property type="entry name" value="Dala_Dala_lig_C"/>
</dbReference>
<keyword evidence="6 14" id="KW-0547">Nucleotide-binding</keyword>
<dbReference type="NCBIfam" id="TIGR01205">
    <property type="entry name" value="D_ala_D_alaTIGR"/>
    <property type="match status" value="1"/>
</dbReference>
<evidence type="ECO:0000256" key="13">
    <source>
        <dbReference type="HAMAP-Rule" id="MF_00047"/>
    </source>
</evidence>
<keyword evidence="12 13" id="KW-0961">Cell wall biogenesis/degradation</keyword>
<evidence type="ECO:0000256" key="4">
    <source>
        <dbReference type="ARBA" id="ARBA00022598"/>
    </source>
</evidence>
<dbReference type="EC" id="6.3.2.4" evidence="13"/>
<evidence type="ECO:0000256" key="8">
    <source>
        <dbReference type="ARBA" id="ARBA00022842"/>
    </source>
</evidence>
<comment type="similarity">
    <text evidence="3 13">Belongs to the D-alanine--D-alanine ligase family.</text>
</comment>
<evidence type="ECO:0000313" key="16">
    <source>
        <dbReference type="EMBL" id="MDT0259902.1"/>
    </source>
</evidence>
<comment type="cofactor">
    <cofactor evidence="2">
        <name>Mg(2+)</name>
        <dbReference type="ChEBI" id="CHEBI:18420"/>
    </cofactor>
</comment>
<dbReference type="PANTHER" id="PTHR23132:SF25">
    <property type="entry name" value="D-ALANINE--D-ALANINE LIGASE A"/>
    <property type="match status" value="1"/>
</dbReference>
<evidence type="ECO:0000256" key="2">
    <source>
        <dbReference type="ARBA" id="ARBA00001946"/>
    </source>
</evidence>
<keyword evidence="8" id="KW-0460">Magnesium</keyword>
<comment type="pathway">
    <text evidence="13">Cell wall biogenesis; peptidoglycan biosynthesis.</text>
</comment>
<evidence type="ECO:0000256" key="3">
    <source>
        <dbReference type="ARBA" id="ARBA00010871"/>
    </source>
</evidence>
<keyword evidence="11" id="KW-0464">Manganese</keyword>
<dbReference type="PROSITE" id="PS50975">
    <property type="entry name" value="ATP_GRASP"/>
    <property type="match status" value="1"/>
</dbReference>
<evidence type="ECO:0000256" key="12">
    <source>
        <dbReference type="ARBA" id="ARBA00023316"/>
    </source>
</evidence>
<dbReference type="PROSITE" id="PS00843">
    <property type="entry name" value="DALA_DALA_LIGASE_1"/>
    <property type="match status" value="1"/>
</dbReference>
<gene>
    <name evidence="13" type="primary">ddl</name>
    <name evidence="16" type="ORF">RM423_00685</name>
</gene>
<reference evidence="17" key="1">
    <citation type="submission" date="2023-07" db="EMBL/GenBank/DDBJ databases">
        <title>30 novel species of actinomycetes from the DSMZ collection.</title>
        <authorList>
            <person name="Nouioui I."/>
        </authorList>
    </citation>
    <scope>NUCLEOTIDE SEQUENCE [LARGE SCALE GENOMIC DNA]</scope>
    <source>
        <strain evidence="17">DSM 44399</strain>
    </source>
</reference>
<dbReference type="Proteomes" id="UP001183176">
    <property type="component" value="Unassembled WGS sequence"/>
</dbReference>
<evidence type="ECO:0000259" key="15">
    <source>
        <dbReference type="PROSITE" id="PS50975"/>
    </source>
</evidence>
<comment type="function">
    <text evidence="13">Cell wall formation.</text>
</comment>
<comment type="caution">
    <text evidence="16">The sequence shown here is derived from an EMBL/GenBank/DDBJ whole genome shotgun (WGS) entry which is preliminary data.</text>
</comment>
<evidence type="ECO:0000256" key="1">
    <source>
        <dbReference type="ARBA" id="ARBA00001936"/>
    </source>
</evidence>
<comment type="catalytic activity">
    <reaction evidence="13">
        <text>2 D-alanine + ATP = D-alanyl-D-alanine + ADP + phosphate + H(+)</text>
        <dbReference type="Rhea" id="RHEA:11224"/>
        <dbReference type="ChEBI" id="CHEBI:15378"/>
        <dbReference type="ChEBI" id="CHEBI:30616"/>
        <dbReference type="ChEBI" id="CHEBI:43474"/>
        <dbReference type="ChEBI" id="CHEBI:57416"/>
        <dbReference type="ChEBI" id="CHEBI:57822"/>
        <dbReference type="ChEBI" id="CHEBI:456216"/>
        <dbReference type="EC" id="6.3.2.4"/>
    </reaction>
</comment>
<feature type="domain" description="ATP-grasp" evidence="15">
    <location>
        <begin position="147"/>
        <end position="350"/>
    </location>
</feature>
<keyword evidence="5" id="KW-0479">Metal-binding</keyword>
<evidence type="ECO:0000313" key="17">
    <source>
        <dbReference type="Proteomes" id="UP001183176"/>
    </source>
</evidence>
<comment type="cofactor">
    <cofactor evidence="1">
        <name>Mn(2+)</name>
        <dbReference type="ChEBI" id="CHEBI:29035"/>
    </cofactor>
</comment>
<sequence length="356" mass="37743">MAERIRIGVVYGGRSSEHPISVLSAGSVLAALDPAKYEVLTLGITRKGAWVRTDADPRQLQIAGSELPEVHSEGTGIVLRPGTSEAAVFADSSALALLDTVDVVFPVLHGAYGEDGTIQGMLEMAGIPYVGPGVLASAVAMDKLFTKVVLEAAGLEVGEYVVLRRGDPVLAADIERLGLPVFVKPARGGSSVGISKVRSYADLAEAVDLALEHDSKVLIEAAVTGREIECGVLQDADGTVSASLPAEIRLRPDVDWYSFEAKYLDDATDFDIPADVGERMVRAIQDAACRIFTALECSGLARVDFFVTAAGTLIVNEVNTMPGFTPISMYPKMWAESGVPYPELIDRLVATALARP</sequence>
<protein>
    <recommendedName>
        <fullName evidence="13">D-alanine--D-alanine ligase</fullName>
        <ecNumber evidence="13">6.3.2.4</ecNumber>
    </recommendedName>
    <alternativeName>
        <fullName evidence="13">D-Ala-D-Ala ligase</fullName>
    </alternativeName>
    <alternativeName>
        <fullName evidence="13">D-alanylalanine synthetase</fullName>
    </alternativeName>
</protein>
<dbReference type="InterPro" id="IPR013815">
    <property type="entry name" value="ATP_grasp_subdomain_1"/>
</dbReference>
<dbReference type="Gene3D" id="3.30.1490.20">
    <property type="entry name" value="ATP-grasp fold, A domain"/>
    <property type="match status" value="1"/>
</dbReference>
<dbReference type="NCBIfam" id="NF002528">
    <property type="entry name" value="PRK01966.1-4"/>
    <property type="match status" value="1"/>
</dbReference>
<keyword evidence="10 13" id="KW-0573">Peptidoglycan synthesis</keyword>
<keyword evidence="17" id="KW-1185">Reference proteome</keyword>
<dbReference type="GO" id="GO:0016874">
    <property type="term" value="F:ligase activity"/>
    <property type="evidence" value="ECO:0007669"/>
    <property type="project" value="UniProtKB-KW"/>
</dbReference>
<dbReference type="SUPFAM" id="SSF56059">
    <property type="entry name" value="Glutathione synthetase ATP-binding domain-like"/>
    <property type="match status" value="1"/>
</dbReference>
<dbReference type="Gene3D" id="3.40.50.20">
    <property type="match status" value="1"/>
</dbReference>
<name>A0ABU2J4J4_9ACTN</name>
<dbReference type="InterPro" id="IPR011127">
    <property type="entry name" value="Dala_Dala_lig_N"/>
</dbReference>
<keyword evidence="7 14" id="KW-0067">ATP-binding</keyword>
<keyword evidence="4 13" id="KW-0436">Ligase</keyword>
<keyword evidence="9 13" id="KW-0133">Cell shape</keyword>
<evidence type="ECO:0000256" key="14">
    <source>
        <dbReference type="PROSITE-ProRule" id="PRU00409"/>
    </source>
</evidence>
<dbReference type="SUPFAM" id="SSF52440">
    <property type="entry name" value="PreATP-grasp domain"/>
    <property type="match status" value="1"/>
</dbReference>
<evidence type="ECO:0000256" key="5">
    <source>
        <dbReference type="ARBA" id="ARBA00022723"/>
    </source>
</evidence>
<evidence type="ECO:0000256" key="7">
    <source>
        <dbReference type="ARBA" id="ARBA00022840"/>
    </source>
</evidence>
<organism evidence="16 17">
    <name type="scientific">Jatrophihabitans lederbergiae</name>
    <dbReference type="NCBI Taxonomy" id="3075547"/>
    <lineage>
        <taxon>Bacteria</taxon>
        <taxon>Bacillati</taxon>
        <taxon>Actinomycetota</taxon>
        <taxon>Actinomycetes</taxon>
        <taxon>Jatrophihabitantales</taxon>
        <taxon>Jatrophihabitantaceae</taxon>
        <taxon>Jatrophihabitans</taxon>
    </lineage>
</organism>
<evidence type="ECO:0000256" key="6">
    <source>
        <dbReference type="ARBA" id="ARBA00022741"/>
    </source>
</evidence>
<evidence type="ECO:0000256" key="10">
    <source>
        <dbReference type="ARBA" id="ARBA00022984"/>
    </source>
</evidence>
<proteinExistence type="inferred from homology"/>
<dbReference type="Pfam" id="PF07478">
    <property type="entry name" value="Dala_Dala_lig_C"/>
    <property type="match status" value="1"/>
</dbReference>
<dbReference type="InterPro" id="IPR005905">
    <property type="entry name" value="D_ala_D_ala"/>
</dbReference>
<dbReference type="PROSITE" id="PS00844">
    <property type="entry name" value="DALA_DALA_LIGASE_2"/>
    <property type="match status" value="1"/>
</dbReference>
<evidence type="ECO:0000256" key="9">
    <source>
        <dbReference type="ARBA" id="ARBA00022960"/>
    </source>
</evidence>
<dbReference type="HAMAP" id="MF_00047">
    <property type="entry name" value="Dala_Dala_lig"/>
    <property type="match status" value="1"/>
</dbReference>
<dbReference type="PIRSF" id="PIRSF039102">
    <property type="entry name" value="Ddl/VanB"/>
    <property type="match status" value="1"/>
</dbReference>
<dbReference type="InterPro" id="IPR000291">
    <property type="entry name" value="D-Ala_lig_Van_CS"/>
</dbReference>
<dbReference type="PANTHER" id="PTHR23132">
    <property type="entry name" value="D-ALANINE--D-ALANINE LIGASE"/>
    <property type="match status" value="1"/>
</dbReference>